<comment type="catalytic activity">
    <reaction evidence="1">
        <text>Transfers a segment of a (1-&gt;4)-alpha-D-glucan to a new position in an acceptor, which may be glucose or a (1-&gt;4)-alpha-D-glucan.</text>
        <dbReference type="EC" id="2.4.1.25"/>
    </reaction>
</comment>
<dbReference type="OrthoDB" id="10248904at2759"/>
<evidence type="ECO:0000256" key="7">
    <source>
        <dbReference type="ARBA" id="ARBA00020723"/>
    </source>
</evidence>
<comment type="subcellular location">
    <subcellularLocation>
        <location evidence="4">Cytoplasm</location>
    </subcellularLocation>
</comment>
<feature type="domain" description="Glycogen debranching enzyme C-terminal" evidence="17">
    <location>
        <begin position="1059"/>
        <end position="1513"/>
    </location>
</feature>
<proteinExistence type="inferred from homology"/>
<dbReference type="InParanoid" id="A0A4S2MS65"/>
<keyword evidence="22" id="KW-1185">Reference proteome</keyword>
<comment type="similarity">
    <text evidence="15">Belongs to the glycogen debranching enzyme family.</text>
</comment>
<evidence type="ECO:0000259" key="18">
    <source>
        <dbReference type="Pfam" id="PF14699"/>
    </source>
</evidence>
<evidence type="ECO:0000256" key="13">
    <source>
        <dbReference type="ARBA" id="ARBA00023268"/>
    </source>
</evidence>
<evidence type="ECO:0000256" key="8">
    <source>
        <dbReference type="ARBA" id="ARBA00022490"/>
    </source>
</evidence>
<dbReference type="SUPFAM" id="SSF51445">
    <property type="entry name" value="(Trans)glycosidases"/>
    <property type="match status" value="1"/>
</dbReference>
<dbReference type="GO" id="GO:0004135">
    <property type="term" value="F:amylo-alpha-1,6-glucosidase activity"/>
    <property type="evidence" value="ECO:0007669"/>
    <property type="project" value="UniProtKB-EC"/>
</dbReference>
<feature type="domain" description="Glycogen debranching enzyme glucanotransferase" evidence="19">
    <location>
        <begin position="140"/>
        <end position="576"/>
    </location>
</feature>
<keyword evidence="10" id="KW-0808">Transferase</keyword>
<evidence type="ECO:0000256" key="11">
    <source>
        <dbReference type="ARBA" id="ARBA00022801"/>
    </source>
</evidence>
<protein>
    <recommendedName>
        <fullName evidence="7">Glycogen debranching enzyme</fullName>
        <ecNumber evidence="5">2.4.1.25</ecNumber>
        <ecNumber evidence="6">3.2.1.33</ecNumber>
    </recommendedName>
    <alternativeName>
        <fullName evidence="16">Glycogen debrancher</fullName>
    </alternativeName>
</protein>
<dbReference type="PANTHER" id="PTHR10569">
    <property type="entry name" value="GLYCOGEN DEBRANCHING ENZYME"/>
    <property type="match status" value="1"/>
</dbReference>
<evidence type="ECO:0000259" key="20">
    <source>
        <dbReference type="Pfam" id="PF14702"/>
    </source>
</evidence>
<dbReference type="GO" id="GO:0004134">
    <property type="term" value="F:4-alpha-glucanotransferase activity"/>
    <property type="evidence" value="ECO:0007669"/>
    <property type="project" value="UniProtKB-EC"/>
</dbReference>
<feature type="domain" description="Eukaryotic glycogen debranching enzyme N-terminal" evidence="18">
    <location>
        <begin position="40"/>
        <end position="137"/>
    </location>
</feature>
<evidence type="ECO:0000256" key="6">
    <source>
        <dbReference type="ARBA" id="ARBA00012778"/>
    </source>
</evidence>
<evidence type="ECO:0000256" key="15">
    <source>
        <dbReference type="ARBA" id="ARBA00025780"/>
    </source>
</evidence>
<evidence type="ECO:0000256" key="9">
    <source>
        <dbReference type="ARBA" id="ARBA00022676"/>
    </source>
</evidence>
<dbReference type="InterPro" id="IPR029436">
    <property type="entry name" value="AGL_euk_N"/>
</dbReference>
<dbReference type="InterPro" id="IPR017853">
    <property type="entry name" value="GH"/>
</dbReference>
<evidence type="ECO:0000259" key="19">
    <source>
        <dbReference type="Pfam" id="PF14701"/>
    </source>
</evidence>
<dbReference type="FunCoup" id="A0A4S2MS65">
    <property type="interactions" value="417"/>
</dbReference>
<sequence>MSPARGDPPLVYVLALDYKGAPDIAGHYVNLPAPRTPYTLRFTIEGTSATTREASLWINLPEDDDDFDRKKFREIPLRASFGRPTEIDFRITRPGTFCYYLTYTPLPKFIATEALSTLEPMRTEEYYITVAPALSINGEELPLDSISMHSVLSKFMGPVKNWDPYMKYISAKGYNMVHFTPLMVRGASNSPFSLFDQQHFDPAAFPNGEKDVLELVERMEKEYGLLGLTDVVWNHTAHNSEWLQHHPEAGFNRITAPWLEGAYQLDTALMEFSKKLRTLGYPTEPQTQEDVLKIMDGIKIHAIAQVKLWEFYTIDTVANAGAAIEKWLEGEGEELAGTLEKEGFAKDMTLYQKSELVRKHGIRGMDRMGERFRRNLDPVAGAAYLRLEHGLSTDEKDDESLAGAKKAIAEVLDELNLPFYKEYDEDVAEALEQMFNRITYERLDAHGPKLGPVTDQHPIVESYFVRLPLNEVTKQHDPKSLALACNGWLWDNTSDFASSKHKSYLRRQVISWGDCVKLRYGDKPEDSPFLWDFMANYTRLMAKCFHGFRIDNCHSTPLHVGEYMLDVARRERNNLYTVAELFTGDEHKDIVFLERLGLSSLVREAMVAYGPGDLSRLLHRHGGKPIGSFRQEFVTRGSEGTGQSREIIRAVTAAPIHALFMDCTHDNEVPTQKRTPQDTLPNGALSAMCDCAIGSVMGYDEVYPHLIDLVHETRAYQAPPALIDDTTAGIAKIKAIMNKIHSEMGREGFVEMHVHHEEEYITMHRVHPKTHRGYFVIAHTAFHGGEHRGNFNPVTLPNTKAKLIGSWKLEADGSPEKIKEIRGDKTELKGLPAQLKDLESPKFEDLGDRTVITIPDYFPPGSVALIETWIDGLDNHELDNHVTSGIEEAMADLDLSDLNLLLYRCDAEERDASNGEHGVYSIPGHGALVYAGLQGWWSVLKNIIRNNDLGHPLCQHLRQGQWALDFTAGRLERLAKSHKGLEKPAQWLRERFERIKEVPSSLLPRYFGLSIQTAYTGAVERAMALFPENISGGTGFLRDLALVSIQVTGTVNSGSLWPEKIVPSMAAGLPHFAVEWARCWGRDVFISLRGLHLITGRYDDAKEHILAFASVMKHGLIPNLLGSGRTPRYNARDAVWFFLQAIQDYTDIVPNGTDILKEPVKRRFLPYDETWFPVEDERAYSKSSTIEDVIQEALQYHAQGIKFREANAGPNLDSQMSDAGFNVEVTPDWETGFVPGGNQWNCGTWMDKMGESVRAGSKGHPGTPRDGAAIEITGLLYSTLRWVAKLHAAGKYSYTSVKKSTGEEITFESWADLIQSNFERCYYIPVNASDDSRHIVNSKVVNRRGIYKDLFGSGKEYEDYQLRPNFAVAMTVAPDLFTPENALTALELADNVLRGPLGIATLDPADLNYRPYYINSLDNDDYATAKGRNYHQGPEWLWPLGYFLRAMLIFDAKRHKESSTRMQTVQQIAKRLQMCRREIRETPWAGLTELTQKNGEFCGDSSPTQAWSAATLIDVFYDAQHVKV</sequence>
<keyword evidence="9" id="KW-0328">Glycosyltransferase</keyword>
<dbReference type="Pfam" id="PF14701">
    <property type="entry name" value="hDGE_amylase"/>
    <property type="match status" value="1"/>
</dbReference>
<evidence type="ECO:0000256" key="5">
    <source>
        <dbReference type="ARBA" id="ARBA00012560"/>
    </source>
</evidence>
<evidence type="ECO:0000256" key="2">
    <source>
        <dbReference type="ARBA" id="ARBA00000927"/>
    </source>
</evidence>
<keyword evidence="11" id="KW-0378">Hydrolase</keyword>
<dbReference type="EC" id="3.2.1.33" evidence="6"/>
<evidence type="ECO:0000313" key="21">
    <source>
        <dbReference type="EMBL" id="TGZ78367.1"/>
    </source>
</evidence>
<dbReference type="GO" id="GO:0005978">
    <property type="term" value="P:glycogen biosynthetic process"/>
    <property type="evidence" value="ECO:0007669"/>
    <property type="project" value="UniProtKB-KW"/>
</dbReference>
<evidence type="ECO:0000259" key="17">
    <source>
        <dbReference type="Pfam" id="PF06202"/>
    </source>
</evidence>
<dbReference type="Pfam" id="PF14702">
    <property type="entry name" value="hGDE_central"/>
    <property type="match status" value="1"/>
</dbReference>
<accession>A0A4S2MS65</accession>
<dbReference type="SUPFAM" id="SSF48208">
    <property type="entry name" value="Six-hairpin glycosidases"/>
    <property type="match status" value="1"/>
</dbReference>
<dbReference type="Proteomes" id="UP000298138">
    <property type="component" value="Unassembled WGS sequence"/>
</dbReference>
<keyword evidence="8" id="KW-0963">Cytoplasm</keyword>
<dbReference type="InterPro" id="IPR012341">
    <property type="entry name" value="6hp_glycosidase-like_sf"/>
</dbReference>
<keyword evidence="14" id="KW-0326">Glycosidase</keyword>
<dbReference type="PANTHER" id="PTHR10569:SF2">
    <property type="entry name" value="GLYCOGEN DEBRANCHING ENZYME"/>
    <property type="match status" value="1"/>
</dbReference>
<comment type="function">
    <text evidence="3">Multifunctional enzyme acting as 1,4-alpha-D-glucan:1,4-alpha-D-glucan 4-alpha-D-glycosyltransferase and amylo-1,6-glucosidase in glycogen degradation.</text>
</comment>
<dbReference type="EC" id="2.4.1.25" evidence="5"/>
<evidence type="ECO:0000256" key="12">
    <source>
        <dbReference type="ARBA" id="ARBA00023056"/>
    </source>
</evidence>
<feature type="domain" description="Glycogen debranching enzyme central" evidence="20">
    <location>
        <begin position="729"/>
        <end position="971"/>
    </location>
</feature>
<dbReference type="InterPro" id="IPR010401">
    <property type="entry name" value="AGL/Gdb1"/>
</dbReference>
<dbReference type="FunFam" id="1.50.10.10:FF:000039">
    <property type="entry name" value="Glycogen debranching enzyme Gdb1, putative"/>
    <property type="match status" value="1"/>
</dbReference>
<evidence type="ECO:0000313" key="22">
    <source>
        <dbReference type="Proteomes" id="UP000298138"/>
    </source>
</evidence>
<dbReference type="Gene3D" id="3.20.20.80">
    <property type="entry name" value="Glycosidases"/>
    <property type="match status" value="2"/>
</dbReference>
<name>A0A4S2MS65_9PEZI</name>
<dbReference type="STRING" id="341454.A0A4S2MS65"/>
<evidence type="ECO:0000256" key="4">
    <source>
        <dbReference type="ARBA" id="ARBA00004496"/>
    </source>
</evidence>
<keyword evidence="12" id="KW-0320">Glycogen biosynthesis</keyword>
<organism evidence="21 22">
    <name type="scientific">Ascodesmis nigricans</name>
    <dbReference type="NCBI Taxonomy" id="341454"/>
    <lineage>
        <taxon>Eukaryota</taxon>
        <taxon>Fungi</taxon>
        <taxon>Dikarya</taxon>
        <taxon>Ascomycota</taxon>
        <taxon>Pezizomycotina</taxon>
        <taxon>Pezizomycetes</taxon>
        <taxon>Pezizales</taxon>
        <taxon>Ascodesmidaceae</taxon>
        <taxon>Ascodesmis</taxon>
    </lineage>
</organism>
<evidence type="ECO:0000256" key="16">
    <source>
        <dbReference type="ARBA" id="ARBA00031477"/>
    </source>
</evidence>
<dbReference type="InterPro" id="IPR008928">
    <property type="entry name" value="6-hairpin_glycosidase_sf"/>
</dbReference>
<evidence type="ECO:0000256" key="1">
    <source>
        <dbReference type="ARBA" id="ARBA00000439"/>
    </source>
</evidence>
<keyword evidence="13" id="KW-0511">Multifunctional enzyme</keyword>
<evidence type="ECO:0000256" key="3">
    <source>
        <dbReference type="ARBA" id="ARBA00003530"/>
    </source>
</evidence>
<dbReference type="InterPro" id="IPR006421">
    <property type="entry name" value="Glycogen_debranch_met"/>
</dbReference>
<dbReference type="Pfam" id="PF14699">
    <property type="entry name" value="hGDE_N"/>
    <property type="match status" value="1"/>
</dbReference>
<dbReference type="InterPro" id="IPR032790">
    <property type="entry name" value="GDE_C"/>
</dbReference>
<dbReference type="InterPro" id="IPR032792">
    <property type="entry name" value="AGL_glucanoTrfase"/>
</dbReference>
<evidence type="ECO:0000256" key="14">
    <source>
        <dbReference type="ARBA" id="ARBA00023295"/>
    </source>
</evidence>
<dbReference type="Pfam" id="PF06202">
    <property type="entry name" value="GDE_C"/>
    <property type="match status" value="1"/>
</dbReference>
<dbReference type="NCBIfam" id="TIGR01531">
    <property type="entry name" value="glyc_debranch"/>
    <property type="match status" value="1"/>
</dbReference>
<evidence type="ECO:0000256" key="10">
    <source>
        <dbReference type="ARBA" id="ARBA00022679"/>
    </source>
</evidence>
<comment type="catalytic activity">
    <reaction evidence="2">
        <text>Hydrolysis of (1-&gt;6)-alpha-D-glucosidic branch linkages in glycogen phosphorylase limit dextrin.</text>
        <dbReference type="EC" id="3.2.1.33"/>
    </reaction>
</comment>
<dbReference type="EMBL" id="ML220142">
    <property type="protein sequence ID" value="TGZ78367.1"/>
    <property type="molecule type" value="Genomic_DNA"/>
</dbReference>
<reference evidence="21 22" key="1">
    <citation type="submission" date="2019-04" db="EMBL/GenBank/DDBJ databases">
        <title>Comparative genomics and transcriptomics to analyze fruiting body development in filamentous ascomycetes.</title>
        <authorList>
            <consortium name="DOE Joint Genome Institute"/>
            <person name="Lutkenhaus R."/>
            <person name="Traeger S."/>
            <person name="Breuer J."/>
            <person name="Kuo A."/>
            <person name="Lipzen A."/>
            <person name="Pangilinan J."/>
            <person name="Dilworth D."/>
            <person name="Sandor L."/>
            <person name="Poggeler S."/>
            <person name="Barry K."/>
            <person name="Grigoriev I.V."/>
            <person name="Nowrousian M."/>
        </authorList>
    </citation>
    <scope>NUCLEOTIDE SEQUENCE [LARGE SCALE GENOMIC DNA]</scope>
    <source>
        <strain evidence="21 22">CBS 389.68</strain>
    </source>
</reference>
<dbReference type="Gene3D" id="1.50.10.10">
    <property type="match status" value="1"/>
</dbReference>
<gene>
    <name evidence="21" type="ORF">EX30DRAFT_159710</name>
</gene>
<dbReference type="CDD" id="cd11327">
    <property type="entry name" value="AmyAc_Glg_debranch_2"/>
    <property type="match status" value="1"/>
</dbReference>
<dbReference type="GO" id="GO:0005737">
    <property type="term" value="C:cytoplasm"/>
    <property type="evidence" value="ECO:0007669"/>
    <property type="project" value="UniProtKB-SubCell"/>
</dbReference>
<dbReference type="InterPro" id="IPR032788">
    <property type="entry name" value="AGL_central"/>
</dbReference>
<dbReference type="GO" id="GO:0005980">
    <property type="term" value="P:glycogen catabolic process"/>
    <property type="evidence" value="ECO:0007669"/>
    <property type="project" value="InterPro"/>
</dbReference>
<dbReference type="FunFam" id="3.20.20.80:FF:000242">
    <property type="entry name" value="Glycogen debranching enzyme Gdb1, putative"/>
    <property type="match status" value="1"/>
</dbReference>